<dbReference type="GO" id="GO:0016787">
    <property type="term" value="F:hydrolase activity"/>
    <property type="evidence" value="ECO:0007669"/>
    <property type="project" value="UniProtKB-KW"/>
</dbReference>
<gene>
    <name evidence="3" type="ORF">DDE74_27145</name>
</gene>
<dbReference type="PANTHER" id="PTHR43798">
    <property type="entry name" value="MONOACYLGLYCEROL LIPASE"/>
    <property type="match status" value="1"/>
</dbReference>
<dbReference type="InterPro" id="IPR000073">
    <property type="entry name" value="AB_hydrolase_1"/>
</dbReference>
<reference evidence="3 4" key="1">
    <citation type="submission" date="2018-04" db="EMBL/GenBank/DDBJ databases">
        <title>Complete genome sequences of Streptomyces lydicus strain WYEC and characterization of antagonistic properties of biological control agents.</title>
        <authorList>
            <person name="Mariita R.M."/>
            <person name="Sello J.K."/>
        </authorList>
    </citation>
    <scope>NUCLEOTIDE SEQUENCE [LARGE SCALE GENOMIC DNA]</scope>
    <source>
        <strain evidence="3 4">WYEC 108</strain>
    </source>
</reference>
<dbReference type="InterPro" id="IPR050266">
    <property type="entry name" value="AB_hydrolase_sf"/>
</dbReference>
<evidence type="ECO:0000256" key="1">
    <source>
        <dbReference type="ARBA" id="ARBA00022801"/>
    </source>
</evidence>
<proteinExistence type="predicted"/>
<dbReference type="SUPFAM" id="SSF53474">
    <property type="entry name" value="alpha/beta-Hydrolases"/>
    <property type="match status" value="1"/>
</dbReference>
<evidence type="ECO:0000259" key="2">
    <source>
        <dbReference type="Pfam" id="PF12697"/>
    </source>
</evidence>
<keyword evidence="1 3" id="KW-0378">Hydrolase</keyword>
<dbReference type="Gene3D" id="3.40.50.1820">
    <property type="entry name" value="alpha/beta hydrolase"/>
    <property type="match status" value="1"/>
</dbReference>
<dbReference type="Pfam" id="PF12697">
    <property type="entry name" value="Abhydrolase_6"/>
    <property type="match status" value="1"/>
</dbReference>
<dbReference type="AlphaFoldDB" id="A0A3S9YH25"/>
<dbReference type="InterPro" id="IPR029058">
    <property type="entry name" value="AB_hydrolase_fold"/>
</dbReference>
<dbReference type="PANTHER" id="PTHR43798:SF31">
    <property type="entry name" value="AB HYDROLASE SUPERFAMILY PROTEIN YCLE"/>
    <property type="match status" value="1"/>
</dbReference>
<sequence length="317" mass="33576">MGLVRLFVSFRRCTMTADTPAHTPTAAFREAYEQAMALWPVPVERLDLPSEFGSTRVNVCGPADGPPLVLLHGGGTTSAVWYALAATLARTHRVHAVDQMGGPGLSAHTGRALRRPEDLLDWLDGVFSGLGLASAALLGHSYGGWLALSYAAHTAGGGSAPAARGRVNRLVLLDPTQCFAGFRPSYLLRALPLFVRPGERSTRRFLEWETRGVPPAPALVRLMGRGAVEFRAAKVVTGPRPDAARAGAAVPTLLLLAEDSRTHDPRRVAAQAERTLAGVRIATLAGVTHHSLPYADADELGRHVLGFLPTGLPGGTS</sequence>
<organism evidence="3 4">
    <name type="scientific">Streptomyces lydicus</name>
    <dbReference type="NCBI Taxonomy" id="47763"/>
    <lineage>
        <taxon>Bacteria</taxon>
        <taxon>Bacillati</taxon>
        <taxon>Actinomycetota</taxon>
        <taxon>Actinomycetes</taxon>
        <taxon>Kitasatosporales</taxon>
        <taxon>Streptomycetaceae</taxon>
        <taxon>Streptomyces</taxon>
    </lineage>
</organism>
<name>A0A3S9YH25_9ACTN</name>
<accession>A0A3S9YH25</accession>
<evidence type="ECO:0000313" key="4">
    <source>
        <dbReference type="Proteomes" id="UP000275579"/>
    </source>
</evidence>
<protein>
    <submittedName>
        <fullName evidence="3">Alpha/beta hydrolase</fullName>
    </submittedName>
</protein>
<feature type="domain" description="AB hydrolase-1" evidence="2">
    <location>
        <begin position="68"/>
        <end position="299"/>
    </location>
</feature>
<dbReference type="GO" id="GO:0016020">
    <property type="term" value="C:membrane"/>
    <property type="evidence" value="ECO:0007669"/>
    <property type="project" value="TreeGrafter"/>
</dbReference>
<dbReference type="Proteomes" id="UP000275579">
    <property type="component" value="Chromosome"/>
</dbReference>
<evidence type="ECO:0000313" key="3">
    <source>
        <dbReference type="EMBL" id="AZS74138.1"/>
    </source>
</evidence>
<dbReference type="EMBL" id="CP029042">
    <property type="protein sequence ID" value="AZS74138.1"/>
    <property type="molecule type" value="Genomic_DNA"/>
</dbReference>